<evidence type="ECO:0000256" key="4">
    <source>
        <dbReference type="ARBA" id="ARBA00039060"/>
    </source>
</evidence>
<keyword evidence="24" id="KW-1185">Reference proteome</keyword>
<evidence type="ECO:0000256" key="12">
    <source>
        <dbReference type="ARBA" id="ARBA00048140"/>
    </source>
</evidence>
<dbReference type="GO" id="GO:0016404">
    <property type="term" value="F:15-hydroxyprostaglandin dehydrogenase (NAD+) activity"/>
    <property type="evidence" value="ECO:0007669"/>
    <property type="project" value="UniProtKB-EC"/>
</dbReference>
<comment type="catalytic activity">
    <reaction evidence="21">
        <text>resolvin E1 + NAD(+) = 18-oxo-resolvin E1 + NADH + H(+)</text>
        <dbReference type="Rhea" id="RHEA:49244"/>
        <dbReference type="ChEBI" id="CHEBI:15378"/>
        <dbReference type="ChEBI" id="CHEBI:57540"/>
        <dbReference type="ChEBI" id="CHEBI:57945"/>
        <dbReference type="ChEBI" id="CHEBI:91000"/>
        <dbReference type="ChEBI" id="CHEBI:91001"/>
    </reaction>
    <physiologicalReaction direction="left-to-right" evidence="21">
        <dbReference type="Rhea" id="RHEA:49245"/>
    </physiologicalReaction>
</comment>
<dbReference type="AlphaFoldDB" id="A0A1B0CRR2"/>
<evidence type="ECO:0000256" key="17">
    <source>
        <dbReference type="ARBA" id="ARBA00048611"/>
    </source>
</evidence>
<dbReference type="InterPro" id="IPR002347">
    <property type="entry name" value="SDR_fam"/>
</dbReference>
<comment type="catalytic activity">
    <reaction evidence="13">
        <text>(11R)-hydroxy-(5Z,8Z,12E,14Z)-eicosatetraenoate + NAD(+) = 11-oxo-(5Z,8Z,12E,14Z)-eicosatetraenoate + NADH + H(+)</text>
        <dbReference type="Rhea" id="RHEA:48640"/>
        <dbReference type="ChEBI" id="CHEBI:15378"/>
        <dbReference type="ChEBI" id="CHEBI:57540"/>
        <dbReference type="ChEBI" id="CHEBI:57945"/>
        <dbReference type="ChEBI" id="CHEBI:78836"/>
        <dbReference type="ChEBI" id="CHEBI:90697"/>
    </reaction>
    <physiologicalReaction direction="left-to-right" evidence="13">
        <dbReference type="Rhea" id="RHEA:48641"/>
    </physiologicalReaction>
</comment>
<evidence type="ECO:0000256" key="5">
    <source>
        <dbReference type="ARBA" id="ARBA00040276"/>
    </source>
</evidence>
<proteinExistence type="inferred from homology"/>
<dbReference type="SUPFAM" id="SSF51735">
    <property type="entry name" value="NAD(P)-binding Rossmann-fold domains"/>
    <property type="match status" value="1"/>
</dbReference>
<evidence type="ECO:0000256" key="1">
    <source>
        <dbReference type="ARBA" id="ARBA00006484"/>
    </source>
</evidence>
<dbReference type="Proteomes" id="UP000092461">
    <property type="component" value="Unassembled WGS sequence"/>
</dbReference>
<dbReference type="PANTHER" id="PTHR44229">
    <property type="entry name" value="15-HYDROXYPROSTAGLANDIN DEHYDROGENASE [NAD(+)]"/>
    <property type="match status" value="1"/>
</dbReference>
<evidence type="ECO:0000313" key="23">
    <source>
        <dbReference type="EnsemblMetazoa" id="LLOJ007560-PA"/>
    </source>
</evidence>
<evidence type="ECO:0000256" key="11">
    <source>
        <dbReference type="ARBA" id="ARBA00048008"/>
    </source>
</evidence>
<name>A0A1B0CRR2_LUTLO</name>
<evidence type="ECO:0000256" key="20">
    <source>
        <dbReference type="ARBA" id="ARBA00049151"/>
    </source>
</evidence>
<comment type="catalytic activity">
    <reaction evidence="15">
        <text>resolvin D2 + NAD(+) = 7-oxoresolvin D2 + NADH + H(+)</text>
        <dbReference type="Rhea" id="RHEA:53584"/>
        <dbReference type="ChEBI" id="CHEBI:15378"/>
        <dbReference type="ChEBI" id="CHEBI:57540"/>
        <dbReference type="ChEBI" id="CHEBI:57945"/>
        <dbReference type="ChEBI" id="CHEBI:133367"/>
        <dbReference type="ChEBI" id="CHEBI:137497"/>
    </reaction>
    <physiologicalReaction direction="left-to-right" evidence="15">
        <dbReference type="Rhea" id="RHEA:53585"/>
    </physiologicalReaction>
</comment>
<evidence type="ECO:0000256" key="19">
    <source>
        <dbReference type="ARBA" id="ARBA00048921"/>
    </source>
</evidence>
<protein>
    <recommendedName>
        <fullName evidence="5">15-hydroxyprostaglandin dehydrogenase [NAD(+)]</fullName>
        <ecNumber evidence="3">1.1.1.141</ecNumber>
        <ecNumber evidence="4">1.1.1.232</ecNumber>
    </recommendedName>
    <alternativeName>
        <fullName evidence="7">Eicosanoid/docosanoid dehydrogenase [NAD(+)]</fullName>
    </alternativeName>
    <alternativeName>
        <fullName evidence="6">Prostaglandin dehydrogenase 1</fullName>
    </alternativeName>
</protein>
<evidence type="ECO:0000256" key="22">
    <source>
        <dbReference type="RuleBase" id="RU000363"/>
    </source>
</evidence>
<dbReference type="EC" id="1.1.1.141" evidence="3"/>
<comment type="catalytic activity">
    <reaction evidence="20">
        <text>(15S)-hydroxy-(5Z,8Z,11Z,13E)-eicosatetraenoate + NAD(+) = 15-oxo-(5Z,8Z,11Z,13E)-eicosatetraenoate + NADH + H(+)</text>
        <dbReference type="Rhea" id="RHEA:23260"/>
        <dbReference type="ChEBI" id="CHEBI:15378"/>
        <dbReference type="ChEBI" id="CHEBI:57409"/>
        <dbReference type="ChEBI" id="CHEBI:57410"/>
        <dbReference type="ChEBI" id="CHEBI:57540"/>
        <dbReference type="ChEBI" id="CHEBI:57945"/>
        <dbReference type="EC" id="1.1.1.232"/>
    </reaction>
    <physiologicalReaction direction="left-to-right" evidence="20">
        <dbReference type="Rhea" id="RHEA:23261"/>
    </physiologicalReaction>
</comment>
<comment type="catalytic activity">
    <reaction evidence="10">
        <text>resolvin D1 + NAD(+) = 8-oxoresolvin D1 + NADH + H(+)</text>
        <dbReference type="Rhea" id="RHEA:50124"/>
        <dbReference type="ChEBI" id="CHEBI:15378"/>
        <dbReference type="ChEBI" id="CHEBI:57540"/>
        <dbReference type="ChEBI" id="CHEBI:57945"/>
        <dbReference type="ChEBI" id="CHEBI:132079"/>
        <dbReference type="ChEBI" id="CHEBI:132080"/>
    </reaction>
    <physiologicalReaction direction="left-to-right" evidence="10">
        <dbReference type="Rhea" id="RHEA:50125"/>
    </physiologicalReaction>
</comment>
<comment type="catalytic activity">
    <reaction evidence="14">
        <text>resolvin D1 + NAD(+) = 17-oxoresolvin D1 + NADH + H(+)</text>
        <dbReference type="Rhea" id="RHEA:50128"/>
        <dbReference type="ChEBI" id="CHEBI:15378"/>
        <dbReference type="ChEBI" id="CHEBI:57540"/>
        <dbReference type="ChEBI" id="CHEBI:57945"/>
        <dbReference type="ChEBI" id="CHEBI:132079"/>
        <dbReference type="ChEBI" id="CHEBI:132081"/>
    </reaction>
    <physiologicalReaction direction="left-to-right" evidence="14">
        <dbReference type="Rhea" id="RHEA:50129"/>
    </physiologicalReaction>
</comment>
<comment type="similarity">
    <text evidence="1 22">Belongs to the short-chain dehydrogenases/reductases (SDR) family.</text>
</comment>
<dbReference type="GO" id="GO:0047034">
    <property type="term" value="F:15-hydroxyicosatetraenoate dehydrogenase activity"/>
    <property type="evidence" value="ECO:0007669"/>
    <property type="project" value="UniProtKB-EC"/>
</dbReference>
<dbReference type="PRINTS" id="PR00080">
    <property type="entry name" value="SDRFAMILY"/>
</dbReference>
<dbReference type="Pfam" id="PF00106">
    <property type="entry name" value="adh_short"/>
    <property type="match status" value="1"/>
</dbReference>
<dbReference type="EnsemblMetazoa" id="LLOJ007560-RA">
    <property type="protein sequence ID" value="LLOJ007560-PA"/>
    <property type="gene ID" value="LLOJ007560"/>
</dbReference>
<comment type="catalytic activity">
    <reaction evidence="12">
        <text>15-oxo-(5S,6R)-dihydroxy-(7E,9E,11Z)-eicosatrienoate + NADH + H(+) = (5S,6R,15S)-trihydroxy-(7E,9E,11Z)-eicosatrienoate + NAD(+)</text>
        <dbReference type="Rhea" id="RHEA:41596"/>
        <dbReference type="ChEBI" id="CHEBI:15378"/>
        <dbReference type="ChEBI" id="CHEBI:57540"/>
        <dbReference type="ChEBI" id="CHEBI:57945"/>
        <dbReference type="ChEBI" id="CHEBI:78325"/>
        <dbReference type="ChEBI" id="CHEBI:78329"/>
    </reaction>
    <physiologicalReaction direction="left-to-right" evidence="12">
        <dbReference type="Rhea" id="RHEA:41597"/>
    </physiologicalReaction>
</comment>
<evidence type="ECO:0000313" key="24">
    <source>
        <dbReference type="Proteomes" id="UP000092461"/>
    </source>
</evidence>
<comment type="catalytic activity">
    <reaction evidence="18">
        <text>prostaglandin E2 + NAD(+) = 15-oxoprostaglandin E2 + NADH + H(+)</text>
        <dbReference type="Rhea" id="RHEA:11876"/>
        <dbReference type="ChEBI" id="CHEBI:15378"/>
        <dbReference type="ChEBI" id="CHEBI:57400"/>
        <dbReference type="ChEBI" id="CHEBI:57540"/>
        <dbReference type="ChEBI" id="CHEBI:57945"/>
        <dbReference type="ChEBI" id="CHEBI:606564"/>
        <dbReference type="EC" id="1.1.1.141"/>
    </reaction>
    <physiologicalReaction direction="left-to-right" evidence="18">
        <dbReference type="Rhea" id="RHEA:11877"/>
    </physiologicalReaction>
</comment>
<evidence type="ECO:0000256" key="6">
    <source>
        <dbReference type="ARBA" id="ARBA00041812"/>
    </source>
</evidence>
<evidence type="ECO:0000256" key="9">
    <source>
        <dbReference type="ARBA" id="ARBA00047325"/>
    </source>
</evidence>
<dbReference type="VEuPathDB" id="VectorBase:LLONM1_006840"/>
<organism evidence="23 24">
    <name type="scientific">Lutzomyia longipalpis</name>
    <name type="common">Sand fly</name>
    <dbReference type="NCBI Taxonomy" id="7200"/>
    <lineage>
        <taxon>Eukaryota</taxon>
        <taxon>Metazoa</taxon>
        <taxon>Ecdysozoa</taxon>
        <taxon>Arthropoda</taxon>
        <taxon>Hexapoda</taxon>
        <taxon>Insecta</taxon>
        <taxon>Pterygota</taxon>
        <taxon>Neoptera</taxon>
        <taxon>Endopterygota</taxon>
        <taxon>Diptera</taxon>
        <taxon>Nematocera</taxon>
        <taxon>Psychodoidea</taxon>
        <taxon>Psychodidae</taxon>
        <taxon>Lutzomyia</taxon>
        <taxon>Lutzomyia</taxon>
    </lineage>
</organism>
<dbReference type="FunFam" id="3.40.50.720:FF:000149">
    <property type="entry name" value="15-hydroxyprostaglandin dehydrogenase [NAD(+)]"/>
    <property type="match status" value="1"/>
</dbReference>
<comment type="catalytic activity">
    <reaction evidence="17">
        <text>prostaglandin A1 + NAD(+) = 15-oxo-prostaglandin A1 + NADH + H(+)</text>
        <dbReference type="Rhea" id="RHEA:41263"/>
        <dbReference type="ChEBI" id="CHEBI:15378"/>
        <dbReference type="ChEBI" id="CHEBI:57398"/>
        <dbReference type="ChEBI" id="CHEBI:57540"/>
        <dbReference type="ChEBI" id="CHEBI:57945"/>
        <dbReference type="ChEBI" id="CHEBI:85072"/>
    </reaction>
    <physiologicalReaction direction="left-to-right" evidence="17">
        <dbReference type="Rhea" id="RHEA:41264"/>
    </physiologicalReaction>
</comment>
<evidence type="ECO:0000256" key="18">
    <source>
        <dbReference type="ARBA" id="ARBA00048739"/>
    </source>
</evidence>
<reference evidence="23" key="1">
    <citation type="submission" date="2020-05" db="UniProtKB">
        <authorList>
            <consortium name="EnsemblMetazoa"/>
        </authorList>
    </citation>
    <scope>IDENTIFICATION</scope>
    <source>
        <strain evidence="23">Jacobina</strain>
    </source>
</reference>
<comment type="function">
    <text evidence="8">Catalyzes the NAD-dependent dehydrogenation (oxidation) of a broad array of hydroxylated polyunsaturated fatty acids (mainly eicosanoids and docosanoids, including prostaglandins, lipoxins and resolvins), yielding their corresponding keto (oxo) metabolites. Decreases the levels of the pro-proliferative prostaglandins such as prostaglandin E2 (whose activity is increased in cancer because of an increase in the expression of cyclooxygenase 2) and generates oxo-fatty acid products that can profoundly influence cell function by abrogating pro-inflammatory cytokine expression. Converts resolvins E1, D1 and D2 to their oxo products, which represents a mode of resolvin inactivation. Resolvin E1 plays important roles during the resolution phase of acute inflammation, while resolvins D1 and D2 have a unique role in obesity-induced adipose inflammation.</text>
</comment>
<comment type="catalytic activity">
    <reaction evidence="19">
        <text>resolvin D2 + NAD(+) = 16-oxoresolvin D2 + NADH + H(+)</text>
        <dbReference type="Rhea" id="RHEA:53588"/>
        <dbReference type="ChEBI" id="CHEBI:15378"/>
        <dbReference type="ChEBI" id="CHEBI:57540"/>
        <dbReference type="ChEBI" id="CHEBI:57945"/>
        <dbReference type="ChEBI" id="CHEBI:133367"/>
        <dbReference type="ChEBI" id="CHEBI:137498"/>
    </reaction>
    <physiologicalReaction direction="left-to-right" evidence="19">
        <dbReference type="Rhea" id="RHEA:53589"/>
    </physiologicalReaction>
</comment>
<dbReference type="EMBL" id="AJWK01025142">
    <property type="status" value="NOT_ANNOTATED_CDS"/>
    <property type="molecule type" value="Genomic_DNA"/>
</dbReference>
<evidence type="ECO:0000256" key="13">
    <source>
        <dbReference type="ARBA" id="ARBA00048144"/>
    </source>
</evidence>
<evidence type="ECO:0000256" key="8">
    <source>
        <dbReference type="ARBA" id="ARBA00045705"/>
    </source>
</evidence>
<comment type="catalytic activity">
    <reaction evidence="16">
        <text>lipoxin A4 + NAD(+) = 15-oxo-(5S,6R)-dihydroxy-(7E,9E,11Z,13E)-eicosatetraenoate + NADH + H(+)</text>
        <dbReference type="Rhea" id="RHEA:41572"/>
        <dbReference type="ChEBI" id="CHEBI:15378"/>
        <dbReference type="ChEBI" id="CHEBI:57540"/>
        <dbReference type="ChEBI" id="CHEBI:57945"/>
        <dbReference type="ChEBI" id="CHEBI:67026"/>
        <dbReference type="ChEBI" id="CHEBI:78311"/>
    </reaction>
    <physiologicalReaction direction="left-to-right" evidence="16">
        <dbReference type="Rhea" id="RHEA:41573"/>
    </physiologicalReaction>
</comment>
<evidence type="ECO:0000256" key="14">
    <source>
        <dbReference type="ARBA" id="ARBA00048170"/>
    </source>
</evidence>
<comment type="catalytic activity">
    <reaction evidence="9">
        <text>prostaglandin E1 + NAD(+) = 15-oxoprostaglandin E1 + NADH + H(+)</text>
        <dbReference type="Rhea" id="RHEA:16477"/>
        <dbReference type="ChEBI" id="CHEBI:15378"/>
        <dbReference type="ChEBI" id="CHEBI:57397"/>
        <dbReference type="ChEBI" id="CHEBI:57401"/>
        <dbReference type="ChEBI" id="CHEBI:57540"/>
        <dbReference type="ChEBI" id="CHEBI:57945"/>
    </reaction>
    <physiologicalReaction direction="left-to-right" evidence="9">
        <dbReference type="Rhea" id="RHEA:16478"/>
    </physiologicalReaction>
</comment>
<dbReference type="GO" id="GO:0005737">
    <property type="term" value="C:cytoplasm"/>
    <property type="evidence" value="ECO:0007669"/>
    <property type="project" value="TreeGrafter"/>
</dbReference>
<sequence>MQREEKINGNLIFPQQEKGEEGRLKRTHQLDRRQRMDLTDKVALVTGAATGLGRTFCEEILRHGGKVSICDLDSDAGEHTADELGETFGKERVLFCHCDVTDYSQYEEAFQTTMTEFDSIDIVINNAEIWNDKFWELEVDVNLNGTIRGTLLAQRFMGRNSGGRGGVVINIGSATSVRPQISTPIYSATKHAILALSRSCGDAYHFNLTGVRVIVVCPALLENAMSSHNKRFKSPNHEKAWQLDVKGLMPQKLEHVAKCIIPIIKDATSGSIWLIANGKSAKEIPYSAIQL</sequence>
<comment type="catalytic activity">
    <reaction evidence="11">
        <text>14-hydroxy-(4Z,7Z,10Z,12E,16Z,19Z)-docosahexaenoate + NAD(+) = 14-oxo-(4Z,7Z,10Z,12E,16Z,19Z)-docosahexaenoate + NADH + H(+)</text>
        <dbReference type="Rhea" id="RHEA:48952"/>
        <dbReference type="ChEBI" id="CHEBI:15378"/>
        <dbReference type="ChEBI" id="CHEBI:57540"/>
        <dbReference type="ChEBI" id="CHEBI:57945"/>
        <dbReference type="ChEBI" id="CHEBI:90866"/>
        <dbReference type="ChEBI" id="CHEBI:90867"/>
    </reaction>
    <physiologicalReaction direction="left-to-right" evidence="11">
        <dbReference type="Rhea" id="RHEA:48953"/>
    </physiologicalReaction>
</comment>
<dbReference type="PRINTS" id="PR00081">
    <property type="entry name" value="GDHRDH"/>
</dbReference>
<accession>A0A1B0CRR2</accession>
<dbReference type="VEuPathDB" id="VectorBase:LLOJ007560"/>
<dbReference type="PANTHER" id="PTHR44229:SF4">
    <property type="entry name" value="15-HYDROXYPROSTAGLANDIN DEHYDROGENASE [NAD(+)]"/>
    <property type="match status" value="1"/>
</dbReference>
<dbReference type="Gene3D" id="3.40.50.720">
    <property type="entry name" value="NAD(P)-binding Rossmann-like Domain"/>
    <property type="match status" value="1"/>
</dbReference>
<evidence type="ECO:0000256" key="2">
    <source>
        <dbReference type="ARBA" id="ARBA00023002"/>
    </source>
</evidence>
<keyword evidence="2" id="KW-0560">Oxidoreductase</keyword>
<evidence type="ECO:0000256" key="15">
    <source>
        <dbReference type="ARBA" id="ARBA00048393"/>
    </source>
</evidence>
<evidence type="ECO:0000256" key="21">
    <source>
        <dbReference type="ARBA" id="ARBA00049188"/>
    </source>
</evidence>
<evidence type="ECO:0000256" key="10">
    <source>
        <dbReference type="ARBA" id="ARBA00047672"/>
    </source>
</evidence>
<dbReference type="EC" id="1.1.1.232" evidence="4"/>
<dbReference type="InterPro" id="IPR036291">
    <property type="entry name" value="NAD(P)-bd_dom_sf"/>
</dbReference>
<evidence type="ECO:0000256" key="16">
    <source>
        <dbReference type="ARBA" id="ARBA00048535"/>
    </source>
</evidence>
<evidence type="ECO:0000256" key="3">
    <source>
        <dbReference type="ARBA" id="ARBA00038968"/>
    </source>
</evidence>
<evidence type="ECO:0000256" key="7">
    <source>
        <dbReference type="ARBA" id="ARBA00042026"/>
    </source>
</evidence>